<accession>A0A6L5YQ75</accession>
<dbReference type="Proteomes" id="UP000474024">
    <property type="component" value="Unassembled WGS sequence"/>
</dbReference>
<dbReference type="SUPFAM" id="SSF46785">
    <property type="entry name" value="Winged helix' DNA-binding domain"/>
    <property type="match status" value="1"/>
</dbReference>
<dbReference type="GO" id="GO:0003700">
    <property type="term" value="F:DNA-binding transcription factor activity"/>
    <property type="evidence" value="ECO:0007669"/>
    <property type="project" value="InterPro"/>
</dbReference>
<evidence type="ECO:0000256" key="2">
    <source>
        <dbReference type="ARBA" id="ARBA00023015"/>
    </source>
</evidence>
<dbReference type="Gene3D" id="1.10.10.10">
    <property type="entry name" value="Winged helix-like DNA-binding domain superfamily/Winged helix DNA-binding domain"/>
    <property type="match status" value="1"/>
</dbReference>
<dbReference type="RefSeq" id="WP_154429295.1">
    <property type="nucleotide sequence ID" value="NZ_VUNI01000005.1"/>
</dbReference>
<feature type="domain" description="HTH lysR-type" evidence="5">
    <location>
        <begin position="9"/>
        <end position="60"/>
    </location>
</feature>
<evidence type="ECO:0000256" key="3">
    <source>
        <dbReference type="ARBA" id="ARBA00023125"/>
    </source>
</evidence>
<keyword evidence="4" id="KW-0804">Transcription</keyword>
<keyword evidence="7" id="KW-1185">Reference proteome</keyword>
<evidence type="ECO:0000259" key="5">
    <source>
        <dbReference type="PROSITE" id="PS50931"/>
    </source>
</evidence>
<comment type="similarity">
    <text evidence="1">Belongs to the LysR transcriptional regulatory family.</text>
</comment>
<dbReference type="InterPro" id="IPR036390">
    <property type="entry name" value="WH_DNA-bd_sf"/>
</dbReference>
<dbReference type="PROSITE" id="PS50931">
    <property type="entry name" value="HTH_LYSR"/>
    <property type="match status" value="1"/>
</dbReference>
<sequence length="306" mass="34458">MNTNYEYYRIFYYVAKYGNLTKAAATLQTSQPAVTRTIHKLEDDLGCRLFIRSKSGMELTSEGQTFFEYVSAGCAQFFKGEQKITNLLSLDEGSITISATETALHCCLLQAMEAFHELHPKVRFKILNNSSSDSIHSLRQGQVDMAMISSIPFAMETPLVVHTVHSYTDILIGGKKYSHLKERTMTLAELSDYPWVSLTSEAITRIFLNTYFAKQGLPFEPAIELATTDLILPAIEHNLGIGFLPPEFAKEALDTGSVFRIHIPDELPHRTISLVYDSEYPQSVASTAFRKFLLQEFAERDTDQSV</sequence>
<keyword evidence="3" id="KW-0238">DNA-binding</keyword>
<dbReference type="CDD" id="cd05466">
    <property type="entry name" value="PBP2_LTTR_substrate"/>
    <property type="match status" value="1"/>
</dbReference>
<organism evidence="6 7">
    <name type="scientific">Roseburia porci</name>
    <dbReference type="NCBI Taxonomy" id="2605790"/>
    <lineage>
        <taxon>Bacteria</taxon>
        <taxon>Bacillati</taxon>
        <taxon>Bacillota</taxon>
        <taxon>Clostridia</taxon>
        <taxon>Lachnospirales</taxon>
        <taxon>Lachnospiraceae</taxon>
        <taxon>Roseburia</taxon>
    </lineage>
</organism>
<proteinExistence type="inferred from homology"/>
<dbReference type="InterPro" id="IPR036388">
    <property type="entry name" value="WH-like_DNA-bd_sf"/>
</dbReference>
<dbReference type="Pfam" id="PF00126">
    <property type="entry name" value="HTH_1"/>
    <property type="match status" value="1"/>
</dbReference>
<name>A0A6L5YQ75_9FIRM</name>
<dbReference type="Pfam" id="PF03466">
    <property type="entry name" value="LysR_substrate"/>
    <property type="match status" value="1"/>
</dbReference>
<comment type="caution">
    <text evidence="6">The sequence shown here is derived from an EMBL/GenBank/DDBJ whole genome shotgun (WGS) entry which is preliminary data.</text>
</comment>
<dbReference type="PANTHER" id="PTHR30126:SF64">
    <property type="entry name" value="HTH-TYPE TRANSCRIPTIONAL REGULATOR CITR"/>
    <property type="match status" value="1"/>
</dbReference>
<gene>
    <name evidence="6" type="ORF">FYJ75_04660</name>
</gene>
<evidence type="ECO:0000256" key="4">
    <source>
        <dbReference type="ARBA" id="ARBA00023163"/>
    </source>
</evidence>
<keyword evidence="2" id="KW-0805">Transcription regulation</keyword>
<dbReference type="GO" id="GO:0000976">
    <property type="term" value="F:transcription cis-regulatory region binding"/>
    <property type="evidence" value="ECO:0007669"/>
    <property type="project" value="TreeGrafter"/>
</dbReference>
<evidence type="ECO:0000313" key="6">
    <source>
        <dbReference type="EMBL" id="MST74327.1"/>
    </source>
</evidence>
<protein>
    <submittedName>
        <fullName evidence="6">LysR family transcriptional regulator</fullName>
    </submittedName>
</protein>
<dbReference type="PANTHER" id="PTHR30126">
    <property type="entry name" value="HTH-TYPE TRANSCRIPTIONAL REGULATOR"/>
    <property type="match status" value="1"/>
</dbReference>
<dbReference type="EMBL" id="VUNI01000005">
    <property type="protein sequence ID" value="MST74327.1"/>
    <property type="molecule type" value="Genomic_DNA"/>
</dbReference>
<reference evidence="6 7" key="1">
    <citation type="submission" date="2019-08" db="EMBL/GenBank/DDBJ databases">
        <title>In-depth cultivation of the pig gut microbiome towards novel bacterial diversity and tailored functional studies.</title>
        <authorList>
            <person name="Wylensek D."/>
            <person name="Hitch T.C.A."/>
            <person name="Clavel T."/>
        </authorList>
    </citation>
    <scope>NUCLEOTIDE SEQUENCE [LARGE SCALE GENOMIC DNA]</scope>
    <source>
        <strain evidence="6 7">MUC/MUC-530-WT-4D</strain>
    </source>
</reference>
<evidence type="ECO:0000256" key="1">
    <source>
        <dbReference type="ARBA" id="ARBA00009437"/>
    </source>
</evidence>
<dbReference type="SUPFAM" id="SSF53850">
    <property type="entry name" value="Periplasmic binding protein-like II"/>
    <property type="match status" value="1"/>
</dbReference>
<evidence type="ECO:0000313" key="7">
    <source>
        <dbReference type="Proteomes" id="UP000474024"/>
    </source>
</evidence>
<dbReference type="Gene3D" id="3.40.190.290">
    <property type="match status" value="1"/>
</dbReference>
<dbReference type="InterPro" id="IPR000847">
    <property type="entry name" value="LysR_HTH_N"/>
</dbReference>
<dbReference type="AlphaFoldDB" id="A0A6L5YQ75"/>
<dbReference type="InterPro" id="IPR005119">
    <property type="entry name" value="LysR_subst-bd"/>
</dbReference>
<dbReference type="PRINTS" id="PR00039">
    <property type="entry name" value="HTHLYSR"/>
</dbReference>